<proteinExistence type="predicted"/>
<evidence type="ECO:0000313" key="5">
    <source>
        <dbReference type="Proteomes" id="UP001202117"/>
    </source>
</evidence>
<dbReference type="SUPFAM" id="SSF53756">
    <property type="entry name" value="UDP-Glycosyltransferase/glycogen phosphorylase"/>
    <property type="match status" value="1"/>
</dbReference>
<name>A0ABS9S0A0_9GAMM</name>
<keyword evidence="1" id="KW-0808">Transferase</keyword>
<accession>A0ABS9S0A0</accession>
<sequence>MILLDNFVFELQSVGGVSKYWAKNIERLDRAALDITFLEGPDVKNNAFRRDLTFTQPVITERGTVTVRRVRGPQVVSDVFHSSYYRVSKNSKFNIVTIHDFMNEKFPSSFRDPILARIKKRACRHADRIVVVSECTRKDLLRHYPDVDPGIVEVIYNGADEEFFPEPISEPFNVMGERIVPFRYFLYVGTRGYCKNFPYVLSILAKAWSKGLEYRLVIVGGGPLSSRELASAAALGLPPTTFLQISGIDNATLRRLYSNTSALLIPSIYEGFGLPALEAARCGALVLASRGSALDEIIGETDYAFDLNAKNEIPRVLSLGFDNANAEAERARLLKRSDMFSWDRSVKRLIEIYDELGH</sequence>
<evidence type="ECO:0000313" key="4">
    <source>
        <dbReference type="EMBL" id="MCH4565440.1"/>
    </source>
</evidence>
<keyword evidence="5" id="KW-1185">Reference proteome</keyword>
<reference evidence="4 5" key="1">
    <citation type="submission" date="2022-02" db="EMBL/GenBank/DDBJ databases">
        <title>Halomonas fukangensis sp. nov., a halophilic bacterium isolated from a bulk soil of Kalidium foliatum at Fukang.</title>
        <authorList>
            <person name="Huang Y."/>
        </authorList>
    </citation>
    <scope>NUCLEOTIDE SEQUENCE [LARGE SCALE GENOMIC DNA]</scope>
    <source>
        <strain evidence="4 5">EGI 63088</strain>
    </source>
</reference>
<dbReference type="PANTHER" id="PTHR46401:SF2">
    <property type="entry name" value="GLYCOSYLTRANSFERASE WBBK-RELATED"/>
    <property type="match status" value="1"/>
</dbReference>
<protein>
    <submittedName>
        <fullName evidence="4">Glycosyltransferase family 4 protein</fullName>
    </submittedName>
</protein>
<evidence type="ECO:0000256" key="1">
    <source>
        <dbReference type="ARBA" id="ARBA00022679"/>
    </source>
</evidence>
<dbReference type="EMBL" id="JAKVPY010000041">
    <property type="protein sequence ID" value="MCH4565440.1"/>
    <property type="molecule type" value="Genomic_DNA"/>
</dbReference>
<dbReference type="InterPro" id="IPR001296">
    <property type="entry name" value="Glyco_trans_1"/>
</dbReference>
<feature type="domain" description="Glycosyl transferase family 1" evidence="2">
    <location>
        <begin position="183"/>
        <end position="303"/>
    </location>
</feature>
<dbReference type="Proteomes" id="UP001202117">
    <property type="component" value="Unassembled WGS sequence"/>
</dbReference>
<gene>
    <name evidence="4" type="ORF">MKP05_20275</name>
</gene>
<feature type="domain" description="Glycosyltransferase subfamily 4-like N-terminal" evidence="3">
    <location>
        <begin position="90"/>
        <end position="162"/>
    </location>
</feature>
<dbReference type="PANTHER" id="PTHR46401">
    <property type="entry name" value="GLYCOSYLTRANSFERASE WBBK-RELATED"/>
    <property type="match status" value="1"/>
</dbReference>
<comment type="caution">
    <text evidence="4">The sequence shown here is derived from an EMBL/GenBank/DDBJ whole genome shotgun (WGS) entry which is preliminary data.</text>
</comment>
<evidence type="ECO:0000259" key="2">
    <source>
        <dbReference type="Pfam" id="PF00534"/>
    </source>
</evidence>
<dbReference type="CDD" id="cd03809">
    <property type="entry name" value="GT4_MtfB-like"/>
    <property type="match status" value="1"/>
</dbReference>
<dbReference type="Gene3D" id="3.40.50.2000">
    <property type="entry name" value="Glycogen Phosphorylase B"/>
    <property type="match status" value="2"/>
</dbReference>
<dbReference type="RefSeq" id="WP_240569982.1">
    <property type="nucleotide sequence ID" value="NZ_JAKVPY010000041.1"/>
</dbReference>
<dbReference type="Pfam" id="PF13439">
    <property type="entry name" value="Glyco_transf_4"/>
    <property type="match status" value="1"/>
</dbReference>
<organism evidence="4 5">
    <name type="scientific">Halomonas flagellata</name>
    <dbReference type="NCBI Taxonomy" id="2920385"/>
    <lineage>
        <taxon>Bacteria</taxon>
        <taxon>Pseudomonadati</taxon>
        <taxon>Pseudomonadota</taxon>
        <taxon>Gammaproteobacteria</taxon>
        <taxon>Oceanospirillales</taxon>
        <taxon>Halomonadaceae</taxon>
        <taxon>Halomonas</taxon>
    </lineage>
</organism>
<dbReference type="InterPro" id="IPR028098">
    <property type="entry name" value="Glyco_trans_4-like_N"/>
</dbReference>
<evidence type="ECO:0000259" key="3">
    <source>
        <dbReference type="Pfam" id="PF13439"/>
    </source>
</evidence>
<dbReference type="Pfam" id="PF00534">
    <property type="entry name" value="Glycos_transf_1"/>
    <property type="match status" value="1"/>
</dbReference>